<dbReference type="AlphaFoldDB" id="A0AAW1A7L8"/>
<name>A0AAW1A7L8_9HYME</name>
<accession>A0AAW1A7L8</accession>
<dbReference type="EMBL" id="JAWNGG020000047">
    <property type="protein sequence ID" value="KAK9305910.1"/>
    <property type="molecule type" value="Genomic_DNA"/>
</dbReference>
<dbReference type="InterPro" id="IPR025714">
    <property type="entry name" value="Methyltranfer_dom"/>
</dbReference>
<comment type="caution">
    <text evidence="2">The sequence shown here is derived from an EMBL/GenBank/DDBJ whole genome shotgun (WGS) entry which is preliminary data.</text>
</comment>
<dbReference type="Pfam" id="PF13679">
    <property type="entry name" value="Methyltransf_32"/>
    <property type="match status" value="1"/>
</dbReference>
<gene>
    <name evidence="2" type="ORF">QLX08_003268</name>
</gene>
<dbReference type="InterPro" id="IPR052220">
    <property type="entry name" value="METTL25"/>
</dbReference>
<dbReference type="PANTHER" id="PTHR12496">
    <property type="entry name" value="CGI-41 METHYLTRANSFERASE"/>
    <property type="match status" value="1"/>
</dbReference>
<dbReference type="Gene3D" id="3.40.50.150">
    <property type="entry name" value="Vaccinia Virus protein VP39"/>
    <property type="match status" value="1"/>
</dbReference>
<dbReference type="SUPFAM" id="SSF53335">
    <property type="entry name" value="S-adenosyl-L-methionine-dependent methyltransferases"/>
    <property type="match status" value="2"/>
</dbReference>
<dbReference type="InterPro" id="IPR029063">
    <property type="entry name" value="SAM-dependent_MTases_sf"/>
</dbReference>
<evidence type="ECO:0000313" key="2">
    <source>
        <dbReference type="EMBL" id="KAK9305910.1"/>
    </source>
</evidence>
<sequence length="464" mass="53846">MGYVNKCIADTYFLDALNLFLDTQWLYNTPVTDLLTEGILDSFPKEWLNALQILENGELNDFVVKKTMKPEWSKTLITFVEKCRYIDQLPTINTVLSTELPKNFQIGLNCKKQHEIMHLAHLIHLQCAPQNIKIIIDLGAGLGYICQLLYHLYGYKVLGLEKNQVNINNARKRQFKRYPDSLTHVKYNYCDLTCNSAKTIETILSNEFQEKSDVCLIGLHACGDLSIYASKIFCDMKAARIFIMVPCCYHKLSISKITKINESIEKQYFNNFPLSNCLKTVINNTNFDIGSFLRQPFLRLACQETADRWNNMSIETHNKHSFYVLARAVLQLYATKNGFSLKKRTQKGTRKSQCFDFKTYVQDSLSRYILQSQKGEELKEQDVQVNLDRHEKNITELWKIHCDKLKIVEIYTGLQLMLQASAESFILQDRLCWMKEQGLKAKIIPVMNKYLSPRAYAIVSQKRL</sequence>
<dbReference type="CDD" id="cd02440">
    <property type="entry name" value="AdoMet_MTases"/>
    <property type="match status" value="1"/>
</dbReference>
<dbReference type="PANTHER" id="PTHR12496:SF0">
    <property type="entry name" value="METHYLTRANSFERASE DOMAIN-CONTAINING PROTEIN"/>
    <property type="match status" value="1"/>
</dbReference>
<proteinExistence type="predicted"/>
<feature type="domain" description="Methyltransferase" evidence="1">
    <location>
        <begin position="111"/>
        <end position="253"/>
    </location>
</feature>
<protein>
    <recommendedName>
        <fullName evidence="1">Methyltransferase domain-containing protein</fullName>
    </recommendedName>
</protein>
<dbReference type="Proteomes" id="UP001432146">
    <property type="component" value="Unassembled WGS sequence"/>
</dbReference>
<keyword evidence="3" id="KW-1185">Reference proteome</keyword>
<reference evidence="2 3" key="1">
    <citation type="submission" date="2024-05" db="EMBL/GenBank/DDBJ databases">
        <title>The nuclear and mitochondrial genome assemblies of Tetragonisca angustula (Apidae: Meliponini), a tiny yet remarkable pollinator in the Neotropics.</title>
        <authorList>
            <person name="Ferrari R."/>
            <person name="Ricardo P.C."/>
            <person name="Dias F.C."/>
            <person name="Araujo N.S."/>
            <person name="Soares D.O."/>
            <person name="Zhou Q.-S."/>
            <person name="Zhu C.-D."/>
            <person name="Coutinho L."/>
            <person name="Airas M.C."/>
            <person name="Batista T.M."/>
        </authorList>
    </citation>
    <scope>NUCLEOTIDE SEQUENCE [LARGE SCALE GENOMIC DNA]</scope>
    <source>
        <strain evidence="2">ASF017062</strain>
        <tissue evidence="2">Abdomen</tissue>
    </source>
</reference>
<evidence type="ECO:0000259" key="1">
    <source>
        <dbReference type="Pfam" id="PF13679"/>
    </source>
</evidence>
<organism evidence="2 3">
    <name type="scientific">Tetragonisca angustula</name>
    <dbReference type="NCBI Taxonomy" id="166442"/>
    <lineage>
        <taxon>Eukaryota</taxon>
        <taxon>Metazoa</taxon>
        <taxon>Ecdysozoa</taxon>
        <taxon>Arthropoda</taxon>
        <taxon>Hexapoda</taxon>
        <taxon>Insecta</taxon>
        <taxon>Pterygota</taxon>
        <taxon>Neoptera</taxon>
        <taxon>Endopterygota</taxon>
        <taxon>Hymenoptera</taxon>
        <taxon>Apocrita</taxon>
        <taxon>Aculeata</taxon>
        <taxon>Apoidea</taxon>
        <taxon>Anthophila</taxon>
        <taxon>Apidae</taxon>
        <taxon>Tetragonisca</taxon>
    </lineage>
</organism>
<evidence type="ECO:0000313" key="3">
    <source>
        <dbReference type="Proteomes" id="UP001432146"/>
    </source>
</evidence>